<dbReference type="InterPro" id="IPR048284">
    <property type="entry name" value="EryCIII-like_N"/>
</dbReference>
<evidence type="ECO:0000256" key="4">
    <source>
        <dbReference type="SAM" id="MobiDB-lite"/>
    </source>
</evidence>
<comment type="similarity">
    <text evidence="1">Belongs to the glycosyltransferase 28 family.</text>
</comment>
<dbReference type="Proteomes" id="UP001589608">
    <property type="component" value="Unassembled WGS sequence"/>
</dbReference>
<evidence type="ECO:0000259" key="6">
    <source>
        <dbReference type="Pfam" id="PF21036"/>
    </source>
</evidence>
<dbReference type="Gene3D" id="3.40.50.2000">
    <property type="entry name" value="Glycogen Phosphorylase B"/>
    <property type="match status" value="2"/>
</dbReference>
<proteinExistence type="inferred from homology"/>
<reference evidence="7 8" key="1">
    <citation type="submission" date="2024-09" db="EMBL/GenBank/DDBJ databases">
        <authorList>
            <person name="Sun Q."/>
            <person name="Mori K."/>
        </authorList>
    </citation>
    <scope>NUCLEOTIDE SEQUENCE [LARGE SCALE GENOMIC DNA]</scope>
    <source>
        <strain evidence="7 8">JCM 3307</strain>
    </source>
</reference>
<dbReference type="InterPro" id="IPR010610">
    <property type="entry name" value="EryCIII-like_C"/>
</dbReference>
<evidence type="ECO:0000313" key="7">
    <source>
        <dbReference type="EMBL" id="MFB9451962.1"/>
    </source>
</evidence>
<accession>A0ABV5MSV5</accession>
<evidence type="ECO:0000256" key="1">
    <source>
        <dbReference type="ARBA" id="ARBA00006962"/>
    </source>
</evidence>
<feature type="region of interest" description="Disordered" evidence="4">
    <location>
        <begin position="73"/>
        <end position="92"/>
    </location>
</feature>
<keyword evidence="3" id="KW-0808">Transferase</keyword>
<dbReference type="PANTHER" id="PTHR48050">
    <property type="entry name" value="STEROL 3-BETA-GLUCOSYLTRANSFERASE"/>
    <property type="match status" value="1"/>
</dbReference>
<dbReference type="EMBL" id="JBHMCA010000096">
    <property type="protein sequence ID" value="MFB9451962.1"/>
    <property type="molecule type" value="Genomic_DNA"/>
</dbReference>
<feature type="domain" description="Erythromycin biosynthesis protein CIII-like C-terminal" evidence="5">
    <location>
        <begin position="262"/>
        <end position="398"/>
    </location>
</feature>
<evidence type="ECO:0000259" key="5">
    <source>
        <dbReference type="Pfam" id="PF06722"/>
    </source>
</evidence>
<dbReference type="RefSeq" id="WP_223101325.1">
    <property type="nucleotide sequence ID" value="NZ_CP061913.1"/>
</dbReference>
<protein>
    <submittedName>
        <fullName evidence="7">Nucleotide disphospho-sugar-binding domain-containing protein</fullName>
    </submittedName>
</protein>
<dbReference type="InterPro" id="IPR050426">
    <property type="entry name" value="Glycosyltransferase_28"/>
</dbReference>
<organism evidence="7 8">
    <name type="scientific">Dactylosporangium vinaceum</name>
    <dbReference type="NCBI Taxonomy" id="53362"/>
    <lineage>
        <taxon>Bacteria</taxon>
        <taxon>Bacillati</taxon>
        <taxon>Actinomycetota</taxon>
        <taxon>Actinomycetes</taxon>
        <taxon>Micromonosporales</taxon>
        <taxon>Micromonosporaceae</taxon>
        <taxon>Dactylosporangium</taxon>
    </lineage>
</organism>
<dbReference type="Pfam" id="PF21036">
    <property type="entry name" value="EryCIII-like_N"/>
    <property type="match status" value="1"/>
</dbReference>
<evidence type="ECO:0000256" key="2">
    <source>
        <dbReference type="ARBA" id="ARBA00022676"/>
    </source>
</evidence>
<keyword evidence="2" id="KW-0328">Glycosyltransferase</keyword>
<dbReference type="SUPFAM" id="SSF53756">
    <property type="entry name" value="UDP-Glycosyltransferase/glycogen phosphorylase"/>
    <property type="match status" value="1"/>
</dbReference>
<evidence type="ECO:0000313" key="8">
    <source>
        <dbReference type="Proteomes" id="UP001589608"/>
    </source>
</evidence>
<dbReference type="InterPro" id="IPR002213">
    <property type="entry name" value="UDP_glucos_trans"/>
</dbReference>
<comment type="caution">
    <text evidence="7">The sequence shown here is derived from an EMBL/GenBank/DDBJ whole genome shotgun (WGS) entry which is preliminary data.</text>
</comment>
<gene>
    <name evidence="7" type="ORF">ACFFTR_53635</name>
</gene>
<feature type="domain" description="Erythromycin biosynthesis protein CIII-like N-terminal" evidence="6">
    <location>
        <begin position="22"/>
        <end position="245"/>
    </location>
</feature>
<dbReference type="Pfam" id="PF06722">
    <property type="entry name" value="EryCIII-like_C"/>
    <property type="match status" value="1"/>
</dbReference>
<dbReference type="CDD" id="cd03784">
    <property type="entry name" value="GT1_Gtf-like"/>
    <property type="match status" value="1"/>
</dbReference>
<keyword evidence="8" id="KW-1185">Reference proteome</keyword>
<dbReference type="PANTHER" id="PTHR48050:SF13">
    <property type="entry name" value="STEROL 3-BETA-GLUCOSYLTRANSFERASE UGT80A2"/>
    <property type="match status" value="1"/>
</dbReference>
<name>A0ABV5MSV5_9ACTN</name>
<evidence type="ECO:0000256" key="3">
    <source>
        <dbReference type="ARBA" id="ARBA00022679"/>
    </source>
</evidence>
<sequence length="400" mass="42834">MRVLFLPWSQPTHYMPMVPLAWALRAAGHDVRVAAQEHTAEAVRRSGLTVRTIGAGYDYLEGFQRLHEEALRHQRENPGRAKTLDQRGDMPPEQRRKLMEARSAPFVKTAEAMAPDLVALVEDWRPDLVIANPFAMAAPVAATVAKAPLITHLTGPAFERKMGLFPMSGATPDVWPGDLRRLYDEHGVEPVAELADAVVDPCPQSLQFPGIPNRRPIRFVPYNGPGPAPAWIDAPATRRVCLTWGTTTTGLAGTDGFLVPRILSALEAVDDLEIVVAVTAADRALLPGLPQRVRVVEGLPLHLLLPSCSLVIHQGGSGTALTAAACGVPQLMVAGMPDQVVTANMVVKAGAGVSLESVDAIAEATRAVLGDAALRSGARDLRAEIDRQPTPAEVATEIAR</sequence>